<feature type="domain" description="GFO/IDH/MocA-like oxidoreductase" evidence="3">
    <location>
        <begin position="149"/>
        <end position="261"/>
    </location>
</feature>
<dbReference type="Pfam" id="PF01408">
    <property type="entry name" value="GFO_IDH_MocA"/>
    <property type="match status" value="1"/>
</dbReference>
<dbReference type="Pfam" id="PF22725">
    <property type="entry name" value="GFO_IDH_MocA_C3"/>
    <property type="match status" value="1"/>
</dbReference>
<dbReference type="InterPro" id="IPR000683">
    <property type="entry name" value="Gfo/Idh/MocA-like_OxRdtase_N"/>
</dbReference>
<name>A0AAN9I8M6_CROPI</name>
<dbReference type="GO" id="GO:0000166">
    <property type="term" value="F:nucleotide binding"/>
    <property type="evidence" value="ECO:0007669"/>
    <property type="project" value="InterPro"/>
</dbReference>
<evidence type="ECO:0000259" key="3">
    <source>
        <dbReference type="Pfam" id="PF22725"/>
    </source>
</evidence>
<dbReference type="PANTHER" id="PTHR46368:SF8">
    <property type="entry name" value="OXIDOREDUCTASE FAMILY, NAD-BINDING ROSSMANN FOLD PROTEIN"/>
    <property type="match status" value="1"/>
</dbReference>
<sequence length="371" mass="40517">MAGAGALIQIGVVGCADIARKVSRAITLSPNATISAVASRSYDKAASFAADNSFPPTAKVYGSYEALLDDPDVDAVYMPLPTSLHLKWALLAATKKKHLLLEKPVALDVGEFDEIAEACEYNGLQFMDNTMWVHHPRTTAITHFLTDPHRFGLLKSVNSCFTFAADADYLKNNIRVKPNLDSLGSLGDVGWYCITASLLTANYELPKTVIASPEPVLNQDGVILECGASLYWEDGKVATFRCSFLANLTMDITAIGTKGNLHVHDFGIPFHEKEASFSAGTQTSFNDLATGWSSQPTKHTVKTHLPQEARLVTEFARLVGEIKYKNSKPEKKWPIISRKTQLVLDAVKTSIQRGCEPVQIQESGVKEFVAV</sequence>
<proteinExistence type="inferred from homology"/>
<gene>
    <name evidence="4" type="ORF">RIF29_23497</name>
</gene>
<dbReference type="Proteomes" id="UP001372338">
    <property type="component" value="Unassembled WGS sequence"/>
</dbReference>
<dbReference type="Gene3D" id="3.30.360.10">
    <property type="entry name" value="Dihydrodipicolinate Reductase, domain 2"/>
    <property type="match status" value="1"/>
</dbReference>
<dbReference type="SUPFAM" id="SSF51735">
    <property type="entry name" value="NAD(P)-binding Rossmann-fold domains"/>
    <property type="match status" value="1"/>
</dbReference>
<dbReference type="InterPro" id="IPR055170">
    <property type="entry name" value="GFO_IDH_MocA-like_dom"/>
</dbReference>
<evidence type="ECO:0000256" key="1">
    <source>
        <dbReference type="ARBA" id="ARBA00010928"/>
    </source>
</evidence>
<evidence type="ECO:0008006" key="6">
    <source>
        <dbReference type="Google" id="ProtNLM"/>
    </source>
</evidence>
<feature type="domain" description="Gfo/Idh/MocA-like oxidoreductase N-terminal" evidence="2">
    <location>
        <begin position="8"/>
        <end position="127"/>
    </location>
</feature>
<dbReference type="SUPFAM" id="SSF55347">
    <property type="entry name" value="Glyceraldehyde-3-phosphate dehydrogenase-like, C-terminal domain"/>
    <property type="match status" value="1"/>
</dbReference>
<dbReference type="InterPro" id="IPR036291">
    <property type="entry name" value="NAD(P)-bd_dom_sf"/>
</dbReference>
<comment type="similarity">
    <text evidence="1">Belongs to the Gfo/Idh/MocA family.</text>
</comment>
<comment type="caution">
    <text evidence="4">The sequence shown here is derived from an EMBL/GenBank/DDBJ whole genome shotgun (WGS) entry which is preliminary data.</text>
</comment>
<dbReference type="AlphaFoldDB" id="A0AAN9I8M6"/>
<evidence type="ECO:0000259" key="2">
    <source>
        <dbReference type="Pfam" id="PF01408"/>
    </source>
</evidence>
<organism evidence="4 5">
    <name type="scientific">Crotalaria pallida</name>
    <name type="common">Smooth rattlebox</name>
    <name type="synonym">Crotalaria striata</name>
    <dbReference type="NCBI Taxonomy" id="3830"/>
    <lineage>
        <taxon>Eukaryota</taxon>
        <taxon>Viridiplantae</taxon>
        <taxon>Streptophyta</taxon>
        <taxon>Embryophyta</taxon>
        <taxon>Tracheophyta</taxon>
        <taxon>Spermatophyta</taxon>
        <taxon>Magnoliopsida</taxon>
        <taxon>eudicotyledons</taxon>
        <taxon>Gunneridae</taxon>
        <taxon>Pentapetalae</taxon>
        <taxon>rosids</taxon>
        <taxon>fabids</taxon>
        <taxon>Fabales</taxon>
        <taxon>Fabaceae</taxon>
        <taxon>Papilionoideae</taxon>
        <taxon>50 kb inversion clade</taxon>
        <taxon>genistoids sensu lato</taxon>
        <taxon>core genistoids</taxon>
        <taxon>Crotalarieae</taxon>
        <taxon>Crotalaria</taxon>
    </lineage>
</organism>
<dbReference type="Gene3D" id="3.40.50.720">
    <property type="entry name" value="NAD(P)-binding Rossmann-like Domain"/>
    <property type="match status" value="1"/>
</dbReference>
<accession>A0AAN9I8M6</accession>
<dbReference type="PANTHER" id="PTHR46368">
    <property type="match status" value="1"/>
</dbReference>
<keyword evidence="5" id="KW-1185">Reference proteome</keyword>
<dbReference type="EMBL" id="JAYWIO010000004">
    <property type="protein sequence ID" value="KAK7270397.1"/>
    <property type="molecule type" value="Genomic_DNA"/>
</dbReference>
<evidence type="ECO:0000313" key="4">
    <source>
        <dbReference type="EMBL" id="KAK7270397.1"/>
    </source>
</evidence>
<protein>
    <recommendedName>
        <fullName evidence="6">Oxidoreductase</fullName>
    </recommendedName>
</protein>
<reference evidence="4 5" key="1">
    <citation type="submission" date="2024-01" db="EMBL/GenBank/DDBJ databases">
        <title>The genomes of 5 underutilized Papilionoideae crops provide insights into root nodulation and disease resistanc.</title>
        <authorList>
            <person name="Yuan L."/>
        </authorList>
    </citation>
    <scope>NUCLEOTIDE SEQUENCE [LARGE SCALE GENOMIC DNA]</scope>
    <source>
        <strain evidence="4">ZHUSHIDOU_FW_LH</strain>
        <tissue evidence="4">Leaf</tissue>
    </source>
</reference>
<evidence type="ECO:0000313" key="5">
    <source>
        <dbReference type="Proteomes" id="UP001372338"/>
    </source>
</evidence>